<keyword evidence="1" id="KW-0812">Transmembrane</keyword>
<organism evidence="2 3">
    <name type="scientific">Phascolarctos cinereus</name>
    <name type="common">Koala</name>
    <dbReference type="NCBI Taxonomy" id="38626"/>
    <lineage>
        <taxon>Eukaryota</taxon>
        <taxon>Metazoa</taxon>
        <taxon>Chordata</taxon>
        <taxon>Craniata</taxon>
        <taxon>Vertebrata</taxon>
        <taxon>Euteleostomi</taxon>
        <taxon>Mammalia</taxon>
        <taxon>Metatheria</taxon>
        <taxon>Diprotodontia</taxon>
        <taxon>Phascolarctidae</taxon>
        <taxon>Phascolarctos</taxon>
    </lineage>
</organism>
<keyword evidence="1" id="KW-0472">Membrane</keyword>
<evidence type="ECO:0000256" key="1">
    <source>
        <dbReference type="SAM" id="Phobius"/>
    </source>
</evidence>
<dbReference type="KEGG" id="pcw:110194206"/>
<name>A0A6P5IT06_PHACI</name>
<dbReference type="RefSeq" id="XP_020822061.1">
    <property type="nucleotide sequence ID" value="XM_020966402.1"/>
</dbReference>
<keyword evidence="2" id="KW-1185">Reference proteome</keyword>
<reference evidence="3" key="1">
    <citation type="submission" date="2025-08" db="UniProtKB">
        <authorList>
            <consortium name="RefSeq"/>
        </authorList>
    </citation>
    <scope>IDENTIFICATION</scope>
    <source>
        <tissue evidence="3">Spleen</tissue>
    </source>
</reference>
<keyword evidence="1" id="KW-1133">Transmembrane helix</keyword>
<protein>
    <submittedName>
        <fullName evidence="3">SUN domain-containing protein 2-like</fullName>
    </submittedName>
</protein>
<proteinExistence type="predicted"/>
<sequence>MAIHFSGWLFGLLCWCLHNTWYCLTTAVSLQDIYVFTRSFSTGKKLLLSVLGMLFLVALLDYGLRASGCRLWVVVLPTLSMTSTLSKEVFYLCPPWSLTRYWRVGDW</sequence>
<dbReference type="GeneID" id="110194206"/>
<accession>A0A6P5IT06</accession>
<dbReference type="InParanoid" id="A0A6P5IT06"/>
<feature type="transmembrane region" description="Helical" evidence="1">
    <location>
        <begin position="46"/>
        <end position="64"/>
    </location>
</feature>
<evidence type="ECO:0000313" key="2">
    <source>
        <dbReference type="Proteomes" id="UP000515140"/>
    </source>
</evidence>
<dbReference type="AlphaFoldDB" id="A0A6P5IT06"/>
<gene>
    <name evidence="3" type="primary">LOC110194206</name>
</gene>
<dbReference type="Proteomes" id="UP000515140">
    <property type="component" value="Unplaced"/>
</dbReference>
<evidence type="ECO:0000313" key="3">
    <source>
        <dbReference type="RefSeq" id="XP_020822061.1"/>
    </source>
</evidence>